<protein>
    <submittedName>
        <fullName evidence="5">Transcriptional attenuator, LytR family</fullName>
    </submittedName>
</protein>
<name>A0A1M6NHP1_9ACTN</name>
<feature type="region of interest" description="Disordered" evidence="2">
    <location>
        <begin position="1"/>
        <end position="56"/>
    </location>
</feature>
<feature type="compositionally biased region" description="Low complexity" evidence="2">
    <location>
        <begin position="507"/>
        <end position="536"/>
    </location>
</feature>
<feature type="domain" description="Cell envelope-related transcriptional attenuator" evidence="4">
    <location>
        <begin position="245"/>
        <end position="426"/>
    </location>
</feature>
<dbReference type="STRING" id="1123357.SAMN02745244_03641"/>
<accession>A0A1M6NHP1</accession>
<keyword evidence="6" id="KW-1185">Reference proteome</keyword>
<dbReference type="AlphaFoldDB" id="A0A1M6NHP1"/>
<evidence type="ECO:0000256" key="3">
    <source>
        <dbReference type="SAM" id="Phobius"/>
    </source>
</evidence>
<keyword evidence="3" id="KW-1133">Transmembrane helix</keyword>
<dbReference type="InterPro" id="IPR004474">
    <property type="entry name" value="LytR_CpsA_psr"/>
</dbReference>
<dbReference type="NCBIfam" id="TIGR00350">
    <property type="entry name" value="lytR_cpsA_psr"/>
    <property type="match status" value="1"/>
</dbReference>
<gene>
    <name evidence="5" type="ORF">SAMN02745244_03641</name>
</gene>
<dbReference type="Proteomes" id="UP000184512">
    <property type="component" value="Unassembled WGS sequence"/>
</dbReference>
<dbReference type="PANTHER" id="PTHR33392:SF6">
    <property type="entry name" value="POLYISOPRENYL-TEICHOIC ACID--PEPTIDOGLYCAN TEICHOIC ACID TRANSFERASE TAGU"/>
    <property type="match status" value="1"/>
</dbReference>
<dbReference type="InterPro" id="IPR050922">
    <property type="entry name" value="LytR/CpsA/Psr_CW_biosynth"/>
</dbReference>
<dbReference type="PANTHER" id="PTHR33392">
    <property type="entry name" value="POLYISOPRENYL-TEICHOIC ACID--PEPTIDOGLYCAN TEICHOIC ACID TRANSFERASE TAGU"/>
    <property type="match status" value="1"/>
</dbReference>
<evidence type="ECO:0000313" key="6">
    <source>
        <dbReference type="Proteomes" id="UP000184512"/>
    </source>
</evidence>
<reference evidence="5 6" key="1">
    <citation type="submission" date="2016-11" db="EMBL/GenBank/DDBJ databases">
        <authorList>
            <person name="Jaros S."/>
            <person name="Januszkiewicz K."/>
            <person name="Wedrychowicz H."/>
        </authorList>
    </citation>
    <scope>NUCLEOTIDE SEQUENCE [LARGE SCALE GENOMIC DNA]</scope>
    <source>
        <strain evidence="5 6">DSM 12906</strain>
    </source>
</reference>
<feature type="compositionally biased region" description="Basic and acidic residues" evidence="2">
    <location>
        <begin position="34"/>
        <end position="47"/>
    </location>
</feature>
<feature type="transmembrane region" description="Helical" evidence="3">
    <location>
        <begin position="160"/>
        <end position="181"/>
    </location>
</feature>
<feature type="transmembrane region" description="Helical" evidence="3">
    <location>
        <begin position="87"/>
        <end position="108"/>
    </location>
</feature>
<dbReference type="RefSeq" id="WP_084189734.1">
    <property type="nucleotide sequence ID" value="NZ_FQZG01000116.1"/>
</dbReference>
<comment type="similarity">
    <text evidence="1">Belongs to the LytR/CpsA/Psr (LCP) family.</text>
</comment>
<dbReference type="EMBL" id="FQZG01000116">
    <property type="protein sequence ID" value="SHJ95261.1"/>
    <property type="molecule type" value="Genomic_DNA"/>
</dbReference>
<proteinExistence type="inferred from homology"/>
<dbReference type="OrthoDB" id="3573673at2"/>
<evidence type="ECO:0000259" key="4">
    <source>
        <dbReference type="Pfam" id="PF03816"/>
    </source>
</evidence>
<dbReference type="Pfam" id="PF03816">
    <property type="entry name" value="LytR_cpsA_psr"/>
    <property type="match status" value="1"/>
</dbReference>
<keyword evidence="3" id="KW-0812">Transmembrane</keyword>
<keyword evidence="3" id="KW-0472">Membrane</keyword>
<dbReference type="Gene3D" id="3.40.630.190">
    <property type="entry name" value="LCP protein"/>
    <property type="match status" value="1"/>
</dbReference>
<feature type="region of interest" description="Disordered" evidence="2">
    <location>
        <begin position="502"/>
        <end position="553"/>
    </location>
</feature>
<sequence>MNDAERPHHAARPVDGATPTGAGHARQIWPGHAAEGRAPRQGEHRSGGPDSGAPQRRHLRSSLLLTLASAVIPGSGLLGAPRRGHKMLGALTAIVSVVTLTFVLFWAVTDLPRLARVAGNETFLGLATFALIFIAIAWVGLITLTQLTTRPTGLRGGKRLLSAVVVTGLAFCVAAPTAVAARYSHDTARALDSVLKSKDDVKANNQPTIAGGLDPWADQKRVNILLLGGDGSASRAEQVAKYSIRTDTIMVASIDTKTGNTTLIQIPRNVQYTPFPEGSEMAAAFPDGFRGDGAEGEWYVNTIWQHVELDYPDLMAGSTYRGAEALKQGVEGITGLEINQFVLLNIDGLEALINAMGGVTVNINQELAVGGDTAKGTKPKRYLQPGPNQHLNGQDAMWYARSRWNTDDYNRMARQSCLVKAIIDQANPQTLLTNFEAIIKASADMLATDITDDQLSAYIDLAFRVKDGGTISRLVFSNGNNGYSYSDPDFEKMRAAVAKAIEPTPTPTAAAPTTTSATSNSTASAPDPSASASEPSNEGVHNVSDACAWQGEG</sequence>
<organism evidence="5 6">
    <name type="scientific">Tessaracoccus bendigoensis DSM 12906</name>
    <dbReference type="NCBI Taxonomy" id="1123357"/>
    <lineage>
        <taxon>Bacteria</taxon>
        <taxon>Bacillati</taxon>
        <taxon>Actinomycetota</taxon>
        <taxon>Actinomycetes</taxon>
        <taxon>Propionibacteriales</taxon>
        <taxon>Propionibacteriaceae</taxon>
        <taxon>Tessaracoccus</taxon>
    </lineage>
</organism>
<evidence type="ECO:0000256" key="2">
    <source>
        <dbReference type="SAM" id="MobiDB-lite"/>
    </source>
</evidence>
<evidence type="ECO:0000256" key="1">
    <source>
        <dbReference type="ARBA" id="ARBA00006068"/>
    </source>
</evidence>
<feature type="transmembrane region" description="Helical" evidence="3">
    <location>
        <begin position="123"/>
        <end position="148"/>
    </location>
</feature>
<evidence type="ECO:0000313" key="5">
    <source>
        <dbReference type="EMBL" id="SHJ95261.1"/>
    </source>
</evidence>